<proteinExistence type="predicted"/>
<dbReference type="KEGG" id="nai:NECAME_07522"/>
<evidence type="ECO:0008006" key="4">
    <source>
        <dbReference type="Google" id="ProtNLM"/>
    </source>
</evidence>
<evidence type="ECO:0000256" key="1">
    <source>
        <dbReference type="SAM" id="Phobius"/>
    </source>
</evidence>
<dbReference type="OrthoDB" id="5829161at2759"/>
<dbReference type="AlphaFoldDB" id="W2TQ54"/>
<feature type="transmembrane region" description="Helical" evidence="1">
    <location>
        <begin position="51"/>
        <end position="72"/>
    </location>
</feature>
<gene>
    <name evidence="2" type="ORF">NECAME_07522</name>
</gene>
<feature type="transmembrane region" description="Helical" evidence="1">
    <location>
        <begin position="27"/>
        <end position="45"/>
    </location>
</feature>
<keyword evidence="1" id="KW-0472">Membrane</keyword>
<keyword evidence="3" id="KW-1185">Reference proteome</keyword>
<organism evidence="2 3">
    <name type="scientific">Necator americanus</name>
    <name type="common">Human hookworm</name>
    <dbReference type="NCBI Taxonomy" id="51031"/>
    <lineage>
        <taxon>Eukaryota</taxon>
        <taxon>Metazoa</taxon>
        <taxon>Ecdysozoa</taxon>
        <taxon>Nematoda</taxon>
        <taxon>Chromadorea</taxon>
        <taxon>Rhabditida</taxon>
        <taxon>Rhabditina</taxon>
        <taxon>Rhabditomorpha</taxon>
        <taxon>Strongyloidea</taxon>
        <taxon>Ancylostomatidae</taxon>
        <taxon>Bunostominae</taxon>
        <taxon>Necator</taxon>
    </lineage>
</organism>
<keyword evidence="1" id="KW-1133">Transmembrane helix</keyword>
<dbReference type="Proteomes" id="UP000053676">
    <property type="component" value="Unassembled WGS sequence"/>
</dbReference>
<evidence type="ECO:0000313" key="3">
    <source>
        <dbReference type="Proteomes" id="UP000053676"/>
    </source>
</evidence>
<accession>W2TQ54</accession>
<sequence>MPAHVTPNALKTRKTSSSMTRKHEIKIFLQSTFLCVYIMTLIIMWHNAESWFVMTNVTIAILNGAWICFPYLNPMLLVALNKYVQWTIRKKVLQVLRGRTESTTKISVTTTNKQFSRR</sequence>
<evidence type="ECO:0000313" key="2">
    <source>
        <dbReference type="EMBL" id="ETN83162.1"/>
    </source>
</evidence>
<reference evidence="3" key="1">
    <citation type="journal article" date="2014" name="Nat. Genet.">
        <title>Genome of the human hookworm Necator americanus.</title>
        <authorList>
            <person name="Tang Y.T."/>
            <person name="Gao X."/>
            <person name="Rosa B.A."/>
            <person name="Abubucker S."/>
            <person name="Hallsworth-Pepin K."/>
            <person name="Martin J."/>
            <person name="Tyagi R."/>
            <person name="Heizer E."/>
            <person name="Zhang X."/>
            <person name="Bhonagiri-Palsikar V."/>
            <person name="Minx P."/>
            <person name="Warren W.C."/>
            <person name="Wang Q."/>
            <person name="Zhan B."/>
            <person name="Hotez P.J."/>
            <person name="Sternberg P.W."/>
            <person name="Dougall A."/>
            <person name="Gaze S.T."/>
            <person name="Mulvenna J."/>
            <person name="Sotillo J."/>
            <person name="Ranganathan S."/>
            <person name="Rabelo E.M."/>
            <person name="Wilson R.K."/>
            <person name="Felgner P.L."/>
            <person name="Bethony J."/>
            <person name="Hawdon J.M."/>
            <person name="Gasser R.B."/>
            <person name="Loukas A."/>
            <person name="Mitreva M."/>
        </authorList>
    </citation>
    <scope>NUCLEOTIDE SEQUENCE [LARGE SCALE GENOMIC DNA]</scope>
</reference>
<keyword evidence="1" id="KW-0812">Transmembrane</keyword>
<dbReference type="EMBL" id="KI658281">
    <property type="protein sequence ID" value="ETN83162.1"/>
    <property type="molecule type" value="Genomic_DNA"/>
</dbReference>
<protein>
    <recommendedName>
        <fullName evidence="4">7TM GPCR serpentine receptor class x (Srx) domain-containing protein</fullName>
    </recommendedName>
</protein>
<name>W2TQ54_NECAM</name>